<feature type="region of interest" description="Disordered" evidence="1">
    <location>
        <begin position="1"/>
        <end position="21"/>
    </location>
</feature>
<name>A0A834VZ42_9FABA</name>
<evidence type="ECO:0000313" key="2">
    <source>
        <dbReference type="EMBL" id="KAF7803493.1"/>
    </source>
</evidence>
<gene>
    <name evidence="2" type="ORF">G2W53_042604</name>
</gene>
<sequence>MPTADVNVASPSHSEQYRRDKTGNQLHRYLKKRKTKAFWSWTCIIYSGGGGLSSLCPPHRG</sequence>
<dbReference type="EMBL" id="JAAIUW010000013">
    <property type="protein sequence ID" value="KAF7803493.1"/>
    <property type="molecule type" value="Genomic_DNA"/>
</dbReference>
<accession>A0A834VZ42</accession>
<dbReference type="AlphaFoldDB" id="A0A834VZ42"/>
<protein>
    <submittedName>
        <fullName evidence="2">Uncharacterized protein</fullName>
    </submittedName>
</protein>
<evidence type="ECO:0000313" key="3">
    <source>
        <dbReference type="Proteomes" id="UP000634136"/>
    </source>
</evidence>
<keyword evidence="3" id="KW-1185">Reference proteome</keyword>
<reference evidence="2" key="1">
    <citation type="submission" date="2020-09" db="EMBL/GenBank/DDBJ databases">
        <title>Genome-Enabled Discovery of Anthraquinone Biosynthesis in Senna tora.</title>
        <authorList>
            <person name="Kang S.-H."/>
            <person name="Pandey R.P."/>
            <person name="Lee C.-M."/>
            <person name="Sim J.-S."/>
            <person name="Jeong J.-T."/>
            <person name="Choi B.-S."/>
            <person name="Jung M."/>
            <person name="Ginzburg D."/>
            <person name="Zhao K."/>
            <person name="Won S.Y."/>
            <person name="Oh T.-J."/>
            <person name="Yu Y."/>
            <person name="Kim N.-H."/>
            <person name="Lee O.R."/>
            <person name="Lee T.-H."/>
            <person name="Bashyal P."/>
            <person name="Kim T.-S."/>
            <person name="Lee W.-H."/>
            <person name="Kawkins C."/>
            <person name="Kim C.-K."/>
            <person name="Kim J.S."/>
            <person name="Ahn B.O."/>
            <person name="Rhee S.Y."/>
            <person name="Sohng J.K."/>
        </authorList>
    </citation>
    <scope>NUCLEOTIDE SEQUENCE</scope>
    <source>
        <tissue evidence="2">Leaf</tissue>
    </source>
</reference>
<organism evidence="2 3">
    <name type="scientific">Senna tora</name>
    <dbReference type="NCBI Taxonomy" id="362788"/>
    <lineage>
        <taxon>Eukaryota</taxon>
        <taxon>Viridiplantae</taxon>
        <taxon>Streptophyta</taxon>
        <taxon>Embryophyta</taxon>
        <taxon>Tracheophyta</taxon>
        <taxon>Spermatophyta</taxon>
        <taxon>Magnoliopsida</taxon>
        <taxon>eudicotyledons</taxon>
        <taxon>Gunneridae</taxon>
        <taxon>Pentapetalae</taxon>
        <taxon>rosids</taxon>
        <taxon>fabids</taxon>
        <taxon>Fabales</taxon>
        <taxon>Fabaceae</taxon>
        <taxon>Caesalpinioideae</taxon>
        <taxon>Cassia clade</taxon>
        <taxon>Senna</taxon>
    </lineage>
</organism>
<proteinExistence type="predicted"/>
<comment type="caution">
    <text evidence="2">The sequence shown here is derived from an EMBL/GenBank/DDBJ whole genome shotgun (WGS) entry which is preliminary data.</text>
</comment>
<evidence type="ECO:0000256" key="1">
    <source>
        <dbReference type="SAM" id="MobiDB-lite"/>
    </source>
</evidence>
<dbReference type="Proteomes" id="UP000634136">
    <property type="component" value="Unassembled WGS sequence"/>
</dbReference>